<evidence type="ECO:0000313" key="3">
    <source>
        <dbReference type="EMBL" id="ELU06375.1"/>
    </source>
</evidence>
<reference evidence="4" key="3">
    <citation type="submission" date="2015-06" db="UniProtKB">
        <authorList>
            <consortium name="EnsemblMetazoa"/>
        </authorList>
    </citation>
    <scope>IDENTIFICATION</scope>
</reference>
<evidence type="ECO:0000256" key="1">
    <source>
        <dbReference type="SAM" id="MobiDB-lite"/>
    </source>
</evidence>
<evidence type="ECO:0000313" key="5">
    <source>
        <dbReference type="Proteomes" id="UP000014760"/>
    </source>
</evidence>
<dbReference type="InterPro" id="IPR032071">
    <property type="entry name" value="DUF4806"/>
</dbReference>
<dbReference type="PANTHER" id="PTHR34153:SF2">
    <property type="entry name" value="SI:CH211-262H13.3-RELATED"/>
    <property type="match status" value="1"/>
</dbReference>
<dbReference type="EnsemblMetazoa" id="CapteT204993">
    <property type="protein sequence ID" value="CapteP204993"/>
    <property type="gene ID" value="CapteG204993"/>
</dbReference>
<accession>R7UJI1</accession>
<reference evidence="5" key="1">
    <citation type="submission" date="2012-12" db="EMBL/GenBank/DDBJ databases">
        <authorList>
            <person name="Hellsten U."/>
            <person name="Grimwood J."/>
            <person name="Chapman J.A."/>
            <person name="Shapiro H."/>
            <person name="Aerts A."/>
            <person name="Otillar R.P."/>
            <person name="Terry A.Y."/>
            <person name="Boore J.L."/>
            <person name="Simakov O."/>
            <person name="Marletaz F."/>
            <person name="Cho S.-J."/>
            <person name="Edsinger-Gonzales E."/>
            <person name="Havlak P."/>
            <person name="Kuo D.-H."/>
            <person name="Larsson T."/>
            <person name="Lv J."/>
            <person name="Arendt D."/>
            <person name="Savage R."/>
            <person name="Osoegawa K."/>
            <person name="de Jong P."/>
            <person name="Lindberg D.R."/>
            <person name="Seaver E.C."/>
            <person name="Weisblat D.A."/>
            <person name="Putnam N.H."/>
            <person name="Grigoriev I.V."/>
            <person name="Rokhsar D.S."/>
        </authorList>
    </citation>
    <scope>NUCLEOTIDE SEQUENCE</scope>
    <source>
        <strain evidence="5">I ESC-2004</strain>
    </source>
</reference>
<feature type="compositionally biased region" description="Basic residues" evidence="1">
    <location>
        <begin position="96"/>
        <end position="106"/>
    </location>
</feature>
<dbReference type="Pfam" id="PF16064">
    <property type="entry name" value="DUF4806"/>
    <property type="match status" value="1"/>
</dbReference>
<name>R7UJI1_CAPTE</name>
<feature type="region of interest" description="Disordered" evidence="1">
    <location>
        <begin position="89"/>
        <end position="136"/>
    </location>
</feature>
<dbReference type="Proteomes" id="UP000014760">
    <property type="component" value="Unassembled WGS sequence"/>
</dbReference>
<gene>
    <name evidence="3" type="ORF">CAPTEDRAFT_204993</name>
</gene>
<proteinExistence type="predicted"/>
<dbReference type="EMBL" id="KB300721">
    <property type="protein sequence ID" value="ELU06375.1"/>
    <property type="molecule type" value="Genomic_DNA"/>
</dbReference>
<evidence type="ECO:0000259" key="2">
    <source>
        <dbReference type="Pfam" id="PF16064"/>
    </source>
</evidence>
<dbReference type="OrthoDB" id="6747351at2759"/>
<dbReference type="STRING" id="283909.R7UJI1"/>
<dbReference type="AlphaFoldDB" id="R7UJI1"/>
<organism evidence="3">
    <name type="scientific">Capitella teleta</name>
    <name type="common">Polychaete worm</name>
    <dbReference type="NCBI Taxonomy" id="283909"/>
    <lineage>
        <taxon>Eukaryota</taxon>
        <taxon>Metazoa</taxon>
        <taxon>Spiralia</taxon>
        <taxon>Lophotrochozoa</taxon>
        <taxon>Annelida</taxon>
        <taxon>Polychaeta</taxon>
        <taxon>Sedentaria</taxon>
        <taxon>Scolecida</taxon>
        <taxon>Capitellidae</taxon>
        <taxon>Capitella</taxon>
    </lineage>
</organism>
<evidence type="ECO:0000313" key="4">
    <source>
        <dbReference type="EnsemblMetazoa" id="CapteP204993"/>
    </source>
</evidence>
<dbReference type="PANTHER" id="PTHR34153">
    <property type="entry name" value="SI:CH211-262H13.3-RELATED-RELATED"/>
    <property type="match status" value="1"/>
</dbReference>
<dbReference type="OMA" id="VESETHW"/>
<dbReference type="HOGENOM" id="CLU_821251_0_0_1"/>
<protein>
    <recommendedName>
        <fullName evidence="2">DUF4806 domain-containing protein</fullName>
    </recommendedName>
</protein>
<sequence>MEYAIVQFDSEAATRRTEVASASWLMGDVWCWWPPAEKEAKAATFVMKHKTPGQDWTILPVRVLHRDDDFIKAREILIDMQYSSSASDAEALRDVRQRKRKSVKRKLNPESSDCPSPWSEDEPEPLPKRKGHTLPPAPAFEARAHLQFLTKDNISLRQELAEIKGFLQQIMQILQTLHVVSSSASVTAEDVDISLPAQTSEDVLKLEERVSTDPAFKSALITRLCCGGRNIKEAVRNSLRELMSNSAGTGFNWRGYNNKLAFGSTDLTDVVYSAVRKNTFTSSTSRTEVGKCIAKWLRYCRQRSEQQGEQIEQQGEQPSQKSEDA</sequence>
<keyword evidence="5" id="KW-1185">Reference proteome</keyword>
<dbReference type="EMBL" id="AMQN01007462">
    <property type="status" value="NOT_ANNOTATED_CDS"/>
    <property type="molecule type" value="Genomic_DNA"/>
</dbReference>
<reference evidence="3 5" key="2">
    <citation type="journal article" date="2013" name="Nature">
        <title>Insights into bilaterian evolution from three spiralian genomes.</title>
        <authorList>
            <person name="Simakov O."/>
            <person name="Marletaz F."/>
            <person name="Cho S.J."/>
            <person name="Edsinger-Gonzales E."/>
            <person name="Havlak P."/>
            <person name="Hellsten U."/>
            <person name="Kuo D.H."/>
            <person name="Larsson T."/>
            <person name="Lv J."/>
            <person name="Arendt D."/>
            <person name="Savage R."/>
            <person name="Osoegawa K."/>
            <person name="de Jong P."/>
            <person name="Grimwood J."/>
            <person name="Chapman J.A."/>
            <person name="Shapiro H."/>
            <person name="Aerts A."/>
            <person name="Otillar R.P."/>
            <person name="Terry A.Y."/>
            <person name="Boore J.L."/>
            <person name="Grigoriev I.V."/>
            <person name="Lindberg D.R."/>
            <person name="Seaver E.C."/>
            <person name="Weisblat D.A."/>
            <person name="Putnam N.H."/>
            <person name="Rokhsar D.S."/>
        </authorList>
    </citation>
    <scope>NUCLEOTIDE SEQUENCE</scope>
    <source>
        <strain evidence="3 5">I ESC-2004</strain>
    </source>
</reference>
<feature type="domain" description="DUF4806" evidence="2">
    <location>
        <begin position="193"/>
        <end position="272"/>
    </location>
</feature>